<name>A0A072NVM0_9EURO</name>
<keyword evidence="3" id="KW-1185">Reference proteome</keyword>
<evidence type="ECO:0000313" key="2">
    <source>
        <dbReference type="EMBL" id="KEF51442.1"/>
    </source>
</evidence>
<gene>
    <name evidence="2" type="ORF">A1O9_12591</name>
</gene>
<dbReference type="SUPFAM" id="SSF53474">
    <property type="entry name" value="alpha/beta-Hydrolases"/>
    <property type="match status" value="1"/>
</dbReference>
<dbReference type="Gene3D" id="3.40.50.1820">
    <property type="entry name" value="alpha/beta hydrolase"/>
    <property type="match status" value="1"/>
</dbReference>
<evidence type="ECO:0000313" key="3">
    <source>
        <dbReference type="Proteomes" id="UP000027920"/>
    </source>
</evidence>
<organism evidence="2 3">
    <name type="scientific">Exophiala aquamarina CBS 119918</name>
    <dbReference type="NCBI Taxonomy" id="1182545"/>
    <lineage>
        <taxon>Eukaryota</taxon>
        <taxon>Fungi</taxon>
        <taxon>Dikarya</taxon>
        <taxon>Ascomycota</taxon>
        <taxon>Pezizomycotina</taxon>
        <taxon>Eurotiomycetes</taxon>
        <taxon>Chaetothyriomycetidae</taxon>
        <taxon>Chaetothyriales</taxon>
        <taxon>Herpotrichiellaceae</taxon>
        <taxon>Exophiala</taxon>
    </lineage>
</organism>
<dbReference type="EMBL" id="AMGV01000024">
    <property type="protein sequence ID" value="KEF51442.1"/>
    <property type="molecule type" value="Genomic_DNA"/>
</dbReference>
<dbReference type="InterPro" id="IPR050228">
    <property type="entry name" value="Carboxylesterase_BioH"/>
</dbReference>
<dbReference type="InterPro" id="IPR029058">
    <property type="entry name" value="AB_hydrolase_fold"/>
</dbReference>
<dbReference type="AlphaFoldDB" id="A0A072NVM0"/>
<dbReference type="VEuPathDB" id="FungiDB:A1O9_12591"/>
<dbReference type="GeneID" id="25287485"/>
<accession>A0A072NVM0</accession>
<dbReference type="HOGENOM" id="CLU_032490_0_0_1"/>
<dbReference type="OrthoDB" id="94039at2759"/>
<reference evidence="2 3" key="1">
    <citation type="submission" date="2013-03" db="EMBL/GenBank/DDBJ databases">
        <title>The Genome Sequence of Exophiala aquamarina CBS 119918.</title>
        <authorList>
            <consortium name="The Broad Institute Genomics Platform"/>
            <person name="Cuomo C."/>
            <person name="de Hoog S."/>
            <person name="Gorbushina A."/>
            <person name="Walker B."/>
            <person name="Young S.K."/>
            <person name="Zeng Q."/>
            <person name="Gargeya S."/>
            <person name="Fitzgerald M."/>
            <person name="Haas B."/>
            <person name="Abouelleil A."/>
            <person name="Allen A.W."/>
            <person name="Alvarado L."/>
            <person name="Arachchi H.M."/>
            <person name="Berlin A.M."/>
            <person name="Chapman S.B."/>
            <person name="Gainer-Dewar J."/>
            <person name="Goldberg J."/>
            <person name="Griggs A."/>
            <person name="Gujja S."/>
            <person name="Hansen M."/>
            <person name="Howarth C."/>
            <person name="Imamovic A."/>
            <person name="Ireland A."/>
            <person name="Larimer J."/>
            <person name="McCowan C."/>
            <person name="Murphy C."/>
            <person name="Pearson M."/>
            <person name="Poon T.W."/>
            <person name="Priest M."/>
            <person name="Roberts A."/>
            <person name="Saif S."/>
            <person name="Shea T."/>
            <person name="Sisk P."/>
            <person name="Sykes S."/>
            <person name="Wortman J."/>
            <person name="Nusbaum C."/>
            <person name="Birren B."/>
        </authorList>
    </citation>
    <scope>NUCLEOTIDE SEQUENCE [LARGE SCALE GENOMIC DNA]</scope>
    <source>
        <strain evidence="2 3">CBS 119918</strain>
    </source>
</reference>
<evidence type="ECO:0000259" key="1">
    <source>
        <dbReference type="Pfam" id="PF12697"/>
    </source>
</evidence>
<sequence length="333" mass="36707">MKANGLPARDYRRTLHYIKAFTPRRADTVRSVDEDLKLAVNEYRCQASHANAWTLVFTHGTSFNKDLWHAIIHGILTSDALQGHIERVLAIDAANHGDSAVANERFLGPATHWPDHSRDILAVLQHFKADRNVIGIGHSFGGGTMCHAASMAPFCFKETILIEPILFQMDSGVLVLAQATLKKRDEWPSLEHVSAAFSKSAGLANWDPRQRDLYAETGTYDKVVDGGTVRTLKTTKYQEAATYRAKPFPAILDLLRDSPSKLEFIFGGSSKVLSSSQRAQIKGLVGANGTISIIGDAGHLIPMTHPQILTDMLVQMLTRTICCDDCRLGMTKL</sequence>
<dbReference type="PANTHER" id="PTHR43194">
    <property type="entry name" value="HYDROLASE ALPHA/BETA FOLD FAMILY"/>
    <property type="match status" value="1"/>
</dbReference>
<dbReference type="Pfam" id="PF12697">
    <property type="entry name" value="Abhydrolase_6"/>
    <property type="match status" value="1"/>
</dbReference>
<proteinExistence type="predicted"/>
<comment type="caution">
    <text evidence="2">The sequence shown here is derived from an EMBL/GenBank/DDBJ whole genome shotgun (WGS) entry which is preliminary data.</text>
</comment>
<feature type="domain" description="AB hydrolase-1" evidence="1">
    <location>
        <begin position="55"/>
        <end position="307"/>
    </location>
</feature>
<dbReference type="RefSeq" id="XP_013254032.1">
    <property type="nucleotide sequence ID" value="XM_013398578.1"/>
</dbReference>
<dbReference type="STRING" id="1182545.A0A072NVM0"/>
<protein>
    <recommendedName>
        <fullName evidence="1">AB hydrolase-1 domain-containing protein</fullName>
    </recommendedName>
</protein>
<dbReference type="InterPro" id="IPR000073">
    <property type="entry name" value="AB_hydrolase_1"/>
</dbReference>
<dbReference type="Proteomes" id="UP000027920">
    <property type="component" value="Unassembled WGS sequence"/>
</dbReference>
<dbReference type="PANTHER" id="PTHR43194:SF2">
    <property type="entry name" value="PEROXISOMAL MEMBRANE PROTEIN LPX1"/>
    <property type="match status" value="1"/>
</dbReference>